<dbReference type="InterPro" id="IPR023187">
    <property type="entry name" value="Tscrpt_reg_MarR-type_CS"/>
</dbReference>
<gene>
    <name evidence="5" type="ORF">SAMN02745911_3167</name>
</gene>
<sequence>MPNMQKTDDASRAELTDLVIKTSRRMRTLFNARVSEQGLTYPRARALAELARHPMPTQTELACQLQLESATVVRLLDGMERLDLIERLPSPGDRRAKIVRLTPEGRKAAAVVSAASDDIRDAVLSDIDDREIVAALAVMRRMARALEAVSHPGASDDDE</sequence>
<evidence type="ECO:0000256" key="1">
    <source>
        <dbReference type="ARBA" id="ARBA00023015"/>
    </source>
</evidence>
<protein>
    <submittedName>
        <fullName evidence="5">MarR family transcriptional regulator, transcriptional regulator for hemolysin</fullName>
    </submittedName>
</protein>
<evidence type="ECO:0000256" key="2">
    <source>
        <dbReference type="ARBA" id="ARBA00023125"/>
    </source>
</evidence>
<dbReference type="InterPro" id="IPR039422">
    <property type="entry name" value="MarR/SlyA-like"/>
</dbReference>
<accession>A0ABY1IP54</accession>
<dbReference type="PRINTS" id="PR00598">
    <property type="entry name" value="HTHMARR"/>
</dbReference>
<keyword evidence="6" id="KW-1185">Reference proteome</keyword>
<feature type="domain" description="HTH marR-type" evidence="4">
    <location>
        <begin position="12"/>
        <end position="144"/>
    </location>
</feature>
<dbReference type="Pfam" id="PF01047">
    <property type="entry name" value="MarR"/>
    <property type="match status" value="1"/>
</dbReference>
<keyword evidence="1" id="KW-0805">Transcription regulation</keyword>
<dbReference type="InterPro" id="IPR036388">
    <property type="entry name" value="WH-like_DNA-bd_sf"/>
</dbReference>
<dbReference type="PROSITE" id="PS50995">
    <property type="entry name" value="HTH_MARR_2"/>
    <property type="match status" value="1"/>
</dbReference>
<dbReference type="InterPro" id="IPR000835">
    <property type="entry name" value="HTH_MarR-typ"/>
</dbReference>
<proteinExistence type="predicted"/>
<dbReference type="SUPFAM" id="SSF46785">
    <property type="entry name" value="Winged helix' DNA-binding domain"/>
    <property type="match status" value="1"/>
</dbReference>
<reference evidence="5 6" key="1">
    <citation type="submission" date="2016-11" db="EMBL/GenBank/DDBJ databases">
        <authorList>
            <person name="Varghese N."/>
            <person name="Submissions S."/>
        </authorList>
    </citation>
    <scope>NUCLEOTIDE SEQUENCE [LARGE SCALE GENOMIC DNA]</scope>
    <source>
        <strain evidence="5 6">DSM 21988</strain>
    </source>
</reference>
<name>A0ABY1IP54_9HYPH</name>
<dbReference type="PANTHER" id="PTHR33164">
    <property type="entry name" value="TRANSCRIPTIONAL REGULATOR, MARR FAMILY"/>
    <property type="match status" value="1"/>
</dbReference>
<organism evidence="5 6">
    <name type="scientific">Aureimonas altamirensis DSM 21988</name>
    <dbReference type="NCBI Taxonomy" id="1121026"/>
    <lineage>
        <taxon>Bacteria</taxon>
        <taxon>Pseudomonadati</taxon>
        <taxon>Pseudomonadota</taxon>
        <taxon>Alphaproteobacteria</taxon>
        <taxon>Hyphomicrobiales</taxon>
        <taxon>Aurantimonadaceae</taxon>
        <taxon>Aureimonas</taxon>
    </lineage>
</organism>
<comment type="caution">
    <text evidence="5">The sequence shown here is derived from an EMBL/GenBank/DDBJ whole genome shotgun (WGS) entry which is preliminary data.</text>
</comment>
<dbReference type="Gene3D" id="1.10.10.10">
    <property type="entry name" value="Winged helix-like DNA-binding domain superfamily/Winged helix DNA-binding domain"/>
    <property type="match status" value="1"/>
</dbReference>
<dbReference type="InterPro" id="IPR036390">
    <property type="entry name" value="WH_DNA-bd_sf"/>
</dbReference>
<evidence type="ECO:0000259" key="4">
    <source>
        <dbReference type="PROSITE" id="PS50995"/>
    </source>
</evidence>
<evidence type="ECO:0000313" key="5">
    <source>
        <dbReference type="EMBL" id="SHJ73791.1"/>
    </source>
</evidence>
<dbReference type="PANTHER" id="PTHR33164:SF64">
    <property type="entry name" value="TRANSCRIPTIONAL REGULATOR SLYA"/>
    <property type="match status" value="1"/>
</dbReference>
<dbReference type="Proteomes" id="UP000184290">
    <property type="component" value="Unassembled WGS sequence"/>
</dbReference>
<keyword evidence="2" id="KW-0238">DNA-binding</keyword>
<dbReference type="EMBL" id="FQZC01000004">
    <property type="protein sequence ID" value="SHJ73791.1"/>
    <property type="molecule type" value="Genomic_DNA"/>
</dbReference>
<evidence type="ECO:0000256" key="3">
    <source>
        <dbReference type="ARBA" id="ARBA00023163"/>
    </source>
</evidence>
<keyword evidence="3" id="KW-0804">Transcription</keyword>
<evidence type="ECO:0000313" key="6">
    <source>
        <dbReference type="Proteomes" id="UP000184290"/>
    </source>
</evidence>
<dbReference type="SMART" id="SM00347">
    <property type="entry name" value="HTH_MARR"/>
    <property type="match status" value="1"/>
</dbReference>
<dbReference type="PROSITE" id="PS01117">
    <property type="entry name" value="HTH_MARR_1"/>
    <property type="match status" value="1"/>
</dbReference>